<name>A0AAF3EZA3_9BILA</name>
<keyword evidence="1" id="KW-1133">Transmembrane helix</keyword>
<keyword evidence="2" id="KW-1185">Reference proteome</keyword>
<feature type="transmembrane region" description="Helical" evidence="1">
    <location>
        <begin position="58"/>
        <end position="79"/>
    </location>
</feature>
<organism evidence="2 3">
    <name type="scientific">Mesorhabditis belari</name>
    <dbReference type="NCBI Taxonomy" id="2138241"/>
    <lineage>
        <taxon>Eukaryota</taxon>
        <taxon>Metazoa</taxon>
        <taxon>Ecdysozoa</taxon>
        <taxon>Nematoda</taxon>
        <taxon>Chromadorea</taxon>
        <taxon>Rhabditida</taxon>
        <taxon>Rhabditina</taxon>
        <taxon>Rhabditomorpha</taxon>
        <taxon>Rhabditoidea</taxon>
        <taxon>Rhabditidae</taxon>
        <taxon>Mesorhabditinae</taxon>
        <taxon>Mesorhabditis</taxon>
    </lineage>
</organism>
<reference evidence="3" key="1">
    <citation type="submission" date="2024-02" db="UniProtKB">
        <authorList>
            <consortium name="WormBaseParasite"/>
        </authorList>
    </citation>
    <scope>IDENTIFICATION</scope>
</reference>
<proteinExistence type="predicted"/>
<feature type="transmembrane region" description="Helical" evidence="1">
    <location>
        <begin position="12"/>
        <end position="37"/>
    </location>
</feature>
<sequence>MGDGPPCLAAAGALGAIICVSLCDALSAGLSIAFLIFRIAQSESSYAFDHSQLEKALPFTYFLPLLIILMIWLITLMAFGVSLKLVLPYLVLPYLTLSVLVLGIALSIFVYSVICLVQFLNSGRALSLEFCILLATTSIFCLFEAYSLSVKYAAFKNIVKRKKAVHGNCSEKPQIAEVVDPFDSFSRRSTIIITDDYYAPPPSV</sequence>
<accession>A0AAF3EZA3</accession>
<dbReference type="Proteomes" id="UP000887575">
    <property type="component" value="Unassembled WGS sequence"/>
</dbReference>
<keyword evidence="1" id="KW-0812">Transmembrane</keyword>
<feature type="transmembrane region" description="Helical" evidence="1">
    <location>
        <begin position="126"/>
        <end position="148"/>
    </location>
</feature>
<dbReference type="WBParaSite" id="MBELARI_LOCUS19439">
    <property type="protein sequence ID" value="MBELARI_LOCUS19439"/>
    <property type="gene ID" value="MBELARI_LOCUS19439"/>
</dbReference>
<keyword evidence="1" id="KW-0472">Membrane</keyword>
<dbReference type="AlphaFoldDB" id="A0AAF3EZA3"/>
<evidence type="ECO:0000313" key="2">
    <source>
        <dbReference type="Proteomes" id="UP000887575"/>
    </source>
</evidence>
<protein>
    <submittedName>
        <fullName evidence="3">Uncharacterized protein</fullName>
    </submittedName>
</protein>
<feature type="transmembrane region" description="Helical" evidence="1">
    <location>
        <begin position="91"/>
        <end position="114"/>
    </location>
</feature>
<evidence type="ECO:0000313" key="3">
    <source>
        <dbReference type="WBParaSite" id="MBELARI_LOCUS19439"/>
    </source>
</evidence>
<evidence type="ECO:0000256" key="1">
    <source>
        <dbReference type="SAM" id="Phobius"/>
    </source>
</evidence>